<dbReference type="GO" id="GO:0005886">
    <property type="term" value="C:plasma membrane"/>
    <property type="evidence" value="ECO:0007669"/>
    <property type="project" value="TreeGrafter"/>
</dbReference>
<evidence type="ECO:0000256" key="3">
    <source>
        <dbReference type="ARBA" id="ARBA00022692"/>
    </source>
</evidence>
<sequence length="287" mass="32372">MTGEPRVSNFFHRLLWASLLLVAFYFSGCVVFHFCEREKELETYRENKRLLERLTDLYEFEHCEDPAFKDLSFCKGQRAFGNSLLDYFNENGLWTEDQGQWTSCGCIFFLTHLATTIGYGNSHPHTPQGQLSTIFFAFAGIPVMGYALVQVARLNFWLTRLFLAKCFSFHVNTVRRQGHVLACLLVLFLFGGAFVYMLLEDWTYLESLYFCFATLSTVGFGGYLPSSPVSKAFSVFYMISGLGVCALNISVLTGMVAEGHDVFEACWSEKVGGCAASCVERSQGEPI</sequence>
<comment type="subcellular location">
    <subcellularLocation>
        <location evidence="1">Membrane</location>
        <topology evidence="1">Multi-pass membrane protein</topology>
    </subcellularLocation>
</comment>
<evidence type="ECO:0000256" key="1">
    <source>
        <dbReference type="ARBA" id="ARBA00004141"/>
    </source>
</evidence>
<dbReference type="Gene3D" id="1.10.287.70">
    <property type="match status" value="1"/>
</dbReference>
<protein>
    <recommendedName>
        <fullName evidence="10">Potassium channel domain-containing protein</fullName>
    </recommendedName>
</protein>
<feature type="transmembrane region" description="Helical" evidence="9">
    <location>
        <begin position="179"/>
        <end position="199"/>
    </location>
</feature>
<proteinExistence type="inferred from homology"/>
<comment type="similarity">
    <text evidence="8">Belongs to the two pore domain potassium channel (TC 1.A.1.8) family.</text>
</comment>
<organism evidence="11">
    <name type="scientific">Noctiluca scintillans</name>
    <name type="common">Sea sparkle</name>
    <name type="synonym">Red tide dinoflagellate</name>
    <dbReference type="NCBI Taxonomy" id="2966"/>
    <lineage>
        <taxon>Eukaryota</taxon>
        <taxon>Sar</taxon>
        <taxon>Alveolata</taxon>
        <taxon>Dinophyceae</taxon>
        <taxon>Noctilucales</taxon>
        <taxon>Noctilucaceae</taxon>
        <taxon>Noctiluca</taxon>
    </lineage>
</organism>
<reference evidence="11" key="1">
    <citation type="submission" date="2021-01" db="EMBL/GenBank/DDBJ databases">
        <authorList>
            <person name="Corre E."/>
            <person name="Pelletier E."/>
            <person name="Niang G."/>
            <person name="Scheremetjew M."/>
            <person name="Finn R."/>
            <person name="Kale V."/>
            <person name="Holt S."/>
            <person name="Cochrane G."/>
            <person name="Meng A."/>
            <person name="Brown T."/>
            <person name="Cohen L."/>
        </authorList>
    </citation>
    <scope>NUCLEOTIDE SEQUENCE</scope>
</reference>
<dbReference type="GO" id="GO:0015271">
    <property type="term" value="F:outward rectifier potassium channel activity"/>
    <property type="evidence" value="ECO:0007669"/>
    <property type="project" value="TreeGrafter"/>
</dbReference>
<dbReference type="SUPFAM" id="SSF81324">
    <property type="entry name" value="Voltage-gated potassium channels"/>
    <property type="match status" value="2"/>
</dbReference>
<dbReference type="PRINTS" id="PR01333">
    <property type="entry name" value="2POREKCHANEL"/>
</dbReference>
<feature type="transmembrane region" description="Helical" evidence="9">
    <location>
        <begin position="101"/>
        <end position="122"/>
    </location>
</feature>
<accession>A0A7S1AMH8</accession>
<evidence type="ECO:0000259" key="10">
    <source>
        <dbReference type="Pfam" id="PF07885"/>
    </source>
</evidence>
<evidence type="ECO:0000256" key="9">
    <source>
        <dbReference type="SAM" id="Phobius"/>
    </source>
</evidence>
<evidence type="ECO:0000256" key="2">
    <source>
        <dbReference type="ARBA" id="ARBA00022448"/>
    </source>
</evidence>
<feature type="domain" description="Potassium channel" evidence="10">
    <location>
        <begin position="184"/>
        <end position="256"/>
    </location>
</feature>
<evidence type="ECO:0000256" key="7">
    <source>
        <dbReference type="ARBA" id="ARBA00023303"/>
    </source>
</evidence>
<keyword evidence="2 8" id="KW-0813">Transport</keyword>
<dbReference type="GO" id="GO:0022841">
    <property type="term" value="F:potassium ion leak channel activity"/>
    <property type="evidence" value="ECO:0007669"/>
    <property type="project" value="TreeGrafter"/>
</dbReference>
<dbReference type="GO" id="GO:0030322">
    <property type="term" value="P:stabilization of membrane potential"/>
    <property type="evidence" value="ECO:0007669"/>
    <property type="project" value="TreeGrafter"/>
</dbReference>
<dbReference type="EMBL" id="HBFQ01047219">
    <property type="protein sequence ID" value="CAD8859217.1"/>
    <property type="molecule type" value="Transcribed_RNA"/>
</dbReference>
<keyword evidence="3 8" id="KW-0812">Transmembrane</keyword>
<dbReference type="InterPro" id="IPR013099">
    <property type="entry name" value="K_chnl_dom"/>
</dbReference>
<name>A0A7S1AMH8_NOCSC</name>
<gene>
    <name evidence="11" type="ORF">NSCI0253_LOCUS33571</name>
</gene>
<keyword evidence="6 9" id="KW-0472">Membrane</keyword>
<dbReference type="InterPro" id="IPR003280">
    <property type="entry name" value="2pore_dom_K_chnl"/>
</dbReference>
<evidence type="ECO:0000313" key="11">
    <source>
        <dbReference type="EMBL" id="CAD8859217.1"/>
    </source>
</evidence>
<dbReference type="PANTHER" id="PTHR11003">
    <property type="entry name" value="POTASSIUM CHANNEL, SUBFAMILY K"/>
    <property type="match status" value="1"/>
</dbReference>
<evidence type="ECO:0000256" key="6">
    <source>
        <dbReference type="ARBA" id="ARBA00023136"/>
    </source>
</evidence>
<evidence type="ECO:0000256" key="8">
    <source>
        <dbReference type="RuleBase" id="RU003857"/>
    </source>
</evidence>
<evidence type="ECO:0000256" key="4">
    <source>
        <dbReference type="ARBA" id="ARBA00022989"/>
    </source>
</evidence>
<dbReference type="PANTHER" id="PTHR11003:SF291">
    <property type="entry name" value="IP11374P"/>
    <property type="match status" value="1"/>
</dbReference>
<feature type="transmembrane region" description="Helical" evidence="9">
    <location>
        <begin position="205"/>
        <end position="224"/>
    </location>
</feature>
<dbReference type="Pfam" id="PF07885">
    <property type="entry name" value="Ion_trans_2"/>
    <property type="match status" value="2"/>
</dbReference>
<feature type="transmembrane region" description="Helical" evidence="9">
    <location>
        <begin position="14"/>
        <end position="35"/>
    </location>
</feature>
<feature type="transmembrane region" description="Helical" evidence="9">
    <location>
        <begin position="236"/>
        <end position="257"/>
    </location>
</feature>
<keyword evidence="4 9" id="KW-1133">Transmembrane helix</keyword>
<dbReference type="AlphaFoldDB" id="A0A7S1AMH8"/>
<feature type="domain" description="Potassium channel" evidence="10">
    <location>
        <begin position="99"/>
        <end position="153"/>
    </location>
</feature>
<keyword evidence="7 8" id="KW-0407">Ion channel</keyword>
<evidence type="ECO:0000256" key="5">
    <source>
        <dbReference type="ARBA" id="ARBA00023065"/>
    </source>
</evidence>
<feature type="transmembrane region" description="Helical" evidence="9">
    <location>
        <begin position="134"/>
        <end position="158"/>
    </location>
</feature>
<keyword evidence="5 8" id="KW-0406">Ion transport</keyword>